<feature type="compositionally biased region" description="Low complexity" evidence="1">
    <location>
        <begin position="66"/>
        <end position="79"/>
    </location>
</feature>
<dbReference type="EMBL" id="JAHWGI010000334">
    <property type="protein sequence ID" value="KAK3913638.1"/>
    <property type="molecule type" value="Genomic_DNA"/>
</dbReference>
<evidence type="ECO:0000256" key="1">
    <source>
        <dbReference type="SAM" id="MobiDB-lite"/>
    </source>
</evidence>
<feature type="compositionally biased region" description="Low complexity" evidence="1">
    <location>
        <begin position="122"/>
        <end position="135"/>
    </location>
</feature>
<keyword evidence="3" id="KW-1185">Reference proteome</keyword>
<dbReference type="Proteomes" id="UP001219518">
    <property type="component" value="Unassembled WGS sequence"/>
</dbReference>
<sequence>MDSGTELFLRQEMGTNNNPALPPAGPNNKKKWSAPAITLASPGAALGSVDEYSTEVNYDRRESSDSRSGGSRRGSTASGLGLGMGLLFASRRPSRDSASRRGSESAASIASVSSSGRRDSTPGPQGLQGLPQGLGLDDKGAKGRRRSWHVAKLERKRRKGVTSPTALSDSEAPNKPREKRPSWWNIFASDKTR</sequence>
<feature type="compositionally biased region" description="Basic and acidic residues" evidence="1">
    <location>
        <begin position="93"/>
        <end position="103"/>
    </location>
</feature>
<dbReference type="AlphaFoldDB" id="A0AAE1LBL9"/>
<feature type="compositionally biased region" description="Low complexity" evidence="1">
    <location>
        <begin position="104"/>
        <end position="115"/>
    </location>
</feature>
<evidence type="ECO:0000313" key="2">
    <source>
        <dbReference type="EMBL" id="KAK3913638.1"/>
    </source>
</evidence>
<feature type="compositionally biased region" description="Basic residues" evidence="1">
    <location>
        <begin position="142"/>
        <end position="160"/>
    </location>
</feature>
<proteinExistence type="predicted"/>
<reference evidence="2" key="2">
    <citation type="journal article" date="2023" name="BMC Genomics">
        <title>Pest status, molecular evolution, and epigenetic factors derived from the genome assembly of Frankliniella fusca, a thysanopteran phytovirus vector.</title>
        <authorList>
            <person name="Catto M.A."/>
            <person name="Labadie P.E."/>
            <person name="Jacobson A.L."/>
            <person name="Kennedy G.G."/>
            <person name="Srinivasan R."/>
            <person name="Hunt B.G."/>
        </authorList>
    </citation>
    <scope>NUCLEOTIDE SEQUENCE</scope>
    <source>
        <strain evidence="2">PL_HMW_Pooled</strain>
    </source>
</reference>
<name>A0AAE1LBL9_9NEOP</name>
<organism evidence="2 3">
    <name type="scientific">Frankliniella fusca</name>
    <dbReference type="NCBI Taxonomy" id="407009"/>
    <lineage>
        <taxon>Eukaryota</taxon>
        <taxon>Metazoa</taxon>
        <taxon>Ecdysozoa</taxon>
        <taxon>Arthropoda</taxon>
        <taxon>Hexapoda</taxon>
        <taxon>Insecta</taxon>
        <taxon>Pterygota</taxon>
        <taxon>Neoptera</taxon>
        <taxon>Paraneoptera</taxon>
        <taxon>Thysanoptera</taxon>
        <taxon>Terebrantia</taxon>
        <taxon>Thripoidea</taxon>
        <taxon>Thripidae</taxon>
        <taxon>Frankliniella</taxon>
    </lineage>
</organism>
<gene>
    <name evidence="2" type="ORF">KUF71_023095</name>
</gene>
<reference evidence="2" key="1">
    <citation type="submission" date="2021-07" db="EMBL/GenBank/DDBJ databases">
        <authorList>
            <person name="Catto M.A."/>
            <person name="Jacobson A."/>
            <person name="Kennedy G."/>
            <person name="Labadie P."/>
            <person name="Hunt B.G."/>
            <person name="Srinivasan R."/>
        </authorList>
    </citation>
    <scope>NUCLEOTIDE SEQUENCE</scope>
    <source>
        <strain evidence="2">PL_HMW_Pooled</strain>
        <tissue evidence="2">Head</tissue>
    </source>
</reference>
<accession>A0AAE1LBL9</accession>
<evidence type="ECO:0000313" key="3">
    <source>
        <dbReference type="Proteomes" id="UP001219518"/>
    </source>
</evidence>
<feature type="region of interest" description="Disordered" evidence="1">
    <location>
        <begin position="1"/>
        <end position="193"/>
    </location>
</feature>
<comment type="caution">
    <text evidence="2">The sequence shown here is derived from an EMBL/GenBank/DDBJ whole genome shotgun (WGS) entry which is preliminary data.</text>
</comment>
<protein>
    <submittedName>
        <fullName evidence="2">GTPase Der</fullName>
    </submittedName>
</protein>
<feature type="compositionally biased region" description="Basic and acidic residues" evidence="1">
    <location>
        <begin position="172"/>
        <end position="181"/>
    </location>
</feature>